<evidence type="ECO:0000256" key="1">
    <source>
        <dbReference type="ARBA" id="ARBA00004141"/>
    </source>
</evidence>
<evidence type="ECO:0000256" key="6">
    <source>
        <dbReference type="ARBA" id="ARBA00023065"/>
    </source>
</evidence>
<dbReference type="PANTHER" id="PTHR43562">
    <property type="entry name" value="NAPA-TYPE SODIUM/HYDROGEN ANTIPORTER"/>
    <property type="match status" value="1"/>
</dbReference>
<protein>
    <submittedName>
        <fullName evidence="10">Na(+)/H(+)-K(+) antiporter</fullName>
    </submittedName>
</protein>
<reference evidence="10" key="1">
    <citation type="submission" date="2019-03" db="EMBL/GenBank/DDBJ databases">
        <title>Single cell metagenomics reveals metabolic interactions within the superorganism composed of flagellate Streblomastix strix and complex community of Bacteroidetes bacteria on its surface.</title>
        <authorList>
            <person name="Treitli S.C."/>
            <person name="Kolisko M."/>
            <person name="Husnik F."/>
            <person name="Keeling P."/>
            <person name="Hampl V."/>
        </authorList>
    </citation>
    <scope>NUCLEOTIDE SEQUENCE</scope>
    <source>
        <strain evidence="10">STM</strain>
    </source>
</reference>
<evidence type="ECO:0000256" key="5">
    <source>
        <dbReference type="ARBA" id="ARBA00022989"/>
    </source>
</evidence>
<dbReference type="InterPro" id="IPR014729">
    <property type="entry name" value="Rossmann-like_a/b/a_fold"/>
</dbReference>
<feature type="transmembrane region" description="Helical" evidence="8">
    <location>
        <begin position="17"/>
        <end position="35"/>
    </location>
</feature>
<feature type="transmembrane region" description="Helical" evidence="8">
    <location>
        <begin position="95"/>
        <end position="114"/>
    </location>
</feature>
<dbReference type="Pfam" id="PF00999">
    <property type="entry name" value="Na_H_Exchanger"/>
    <property type="match status" value="1"/>
</dbReference>
<evidence type="ECO:0000259" key="9">
    <source>
        <dbReference type="Pfam" id="PF00999"/>
    </source>
</evidence>
<feature type="transmembrane region" description="Helical" evidence="8">
    <location>
        <begin position="304"/>
        <end position="325"/>
    </location>
</feature>
<dbReference type="InterPro" id="IPR006153">
    <property type="entry name" value="Cation/H_exchanger_TM"/>
</dbReference>
<comment type="caution">
    <text evidence="10">The sequence shown here is derived from an EMBL/GenBank/DDBJ whole genome shotgun (WGS) entry which is preliminary data.</text>
</comment>
<feature type="transmembrane region" description="Helical" evidence="8">
    <location>
        <begin position="337"/>
        <end position="357"/>
    </location>
</feature>
<gene>
    <name evidence="10" type="ORF">EZS27_014120</name>
</gene>
<dbReference type="GO" id="GO:0015297">
    <property type="term" value="F:antiporter activity"/>
    <property type="evidence" value="ECO:0007669"/>
    <property type="project" value="UniProtKB-KW"/>
</dbReference>
<dbReference type="AlphaFoldDB" id="A0A5J4RUW0"/>
<sequence length="711" mass="80689">MEWFNDMGLHLPITNPTWIFFLVLVIILFAPILLSKIHIPHIIGMILAGMIIGEHGFHILEHDSSFELFGKVGVYYIMFLAGLEMNLEDFRQNRFKALIFGFYTFFIPALIGIWTSRTLLGYNFTTSLLLASMYGSHTLIAYPIVSRYGLSRLRSISITVGGTAVAVMFSLLILAVVVGLYRDKTTEIFWIMMSIKVAVVFFLIIFFFPRLGRWFFRHYEDNITQFVFVLAMVFLSGGMFELAGLEGILGAFLAGLALNRLIPSLSPLMNRIEFVGNALFIPYFLIGVGMIINTHALFAGGESLKVTIVMILVATGSKWLSARLAQKTFRMYADERSIMFGLSNAHAAAALAVVLIGNKVEISPGVPLLGDAVLNGAIVMILFSCLISSMVTERAARKIIVRENIEKQQEETKEKENILIPIANPDTIENLIETALLLKAPKQKNGIIALSVMNDNTSSEMQRAESKRNLDRTVKIAAAADVVIQTVARFDLNVASGIIHTLKEYNASEIIIGLHRKATITDSFFGMMTENLLKGSYRQIMIIKHLIPPNTLRRIVVAVPPKAEYEAGFFKWTERLCRMGTRLGCYMHFFTHPDTWRYLQGYMHKKHKAIRFGYTELENWDDLLLLTGHVNYDHLLVIISARSGFVSYQSSFERLPSQISKYFANNSLMLLYPDQYGDPQEMSSFSEPRHYNKSRHYENMLNRIYKWFKKN</sequence>
<feature type="transmembrane region" description="Helical" evidence="8">
    <location>
        <begin position="42"/>
        <end position="60"/>
    </location>
</feature>
<keyword evidence="2" id="KW-0813">Transport</keyword>
<dbReference type="Gene3D" id="3.40.50.620">
    <property type="entry name" value="HUPs"/>
    <property type="match status" value="1"/>
</dbReference>
<dbReference type="Gene3D" id="1.20.1530.20">
    <property type="match status" value="1"/>
</dbReference>
<comment type="subcellular location">
    <subcellularLocation>
        <location evidence="1">Membrane</location>
        <topology evidence="1">Multi-pass membrane protein</topology>
    </subcellularLocation>
</comment>
<feature type="transmembrane region" description="Helical" evidence="8">
    <location>
        <begin position="66"/>
        <end position="83"/>
    </location>
</feature>
<dbReference type="EMBL" id="SNRY01000668">
    <property type="protein sequence ID" value="KAA6337816.1"/>
    <property type="molecule type" value="Genomic_DNA"/>
</dbReference>
<dbReference type="GO" id="GO:1902600">
    <property type="term" value="P:proton transmembrane transport"/>
    <property type="evidence" value="ECO:0007669"/>
    <property type="project" value="InterPro"/>
</dbReference>
<dbReference type="PANTHER" id="PTHR43562:SF4">
    <property type="entry name" value="NA(+)_H(+) ANTIPORTER NHAS5"/>
    <property type="match status" value="1"/>
</dbReference>
<evidence type="ECO:0000256" key="4">
    <source>
        <dbReference type="ARBA" id="ARBA00022692"/>
    </source>
</evidence>
<organism evidence="10">
    <name type="scientific">termite gut metagenome</name>
    <dbReference type="NCBI Taxonomy" id="433724"/>
    <lineage>
        <taxon>unclassified sequences</taxon>
        <taxon>metagenomes</taxon>
        <taxon>organismal metagenomes</taxon>
    </lineage>
</organism>
<feature type="transmembrane region" description="Helical" evidence="8">
    <location>
        <begin position="188"/>
        <end position="211"/>
    </location>
</feature>
<keyword evidence="5 8" id="KW-1133">Transmembrane helix</keyword>
<dbReference type="InterPro" id="IPR038770">
    <property type="entry name" value="Na+/solute_symporter_sf"/>
</dbReference>
<proteinExistence type="predicted"/>
<feature type="domain" description="Cation/H+ exchanger transmembrane" evidence="9">
    <location>
        <begin position="25"/>
        <end position="393"/>
    </location>
</feature>
<keyword evidence="7 8" id="KW-0472">Membrane</keyword>
<evidence type="ECO:0000256" key="7">
    <source>
        <dbReference type="ARBA" id="ARBA00023136"/>
    </source>
</evidence>
<evidence type="ECO:0000256" key="8">
    <source>
        <dbReference type="SAM" id="Phobius"/>
    </source>
</evidence>
<keyword evidence="3" id="KW-0050">Antiport</keyword>
<feature type="transmembrane region" description="Helical" evidence="8">
    <location>
        <begin position="372"/>
        <end position="392"/>
    </location>
</feature>
<evidence type="ECO:0000313" key="10">
    <source>
        <dbReference type="EMBL" id="KAA6337816.1"/>
    </source>
</evidence>
<evidence type="ECO:0000256" key="2">
    <source>
        <dbReference type="ARBA" id="ARBA00022448"/>
    </source>
</evidence>
<feature type="transmembrane region" description="Helical" evidence="8">
    <location>
        <begin position="246"/>
        <end position="262"/>
    </location>
</feature>
<feature type="transmembrane region" description="Helical" evidence="8">
    <location>
        <begin position="274"/>
        <end position="298"/>
    </location>
</feature>
<accession>A0A5J4RUW0</accession>
<dbReference type="GO" id="GO:0016020">
    <property type="term" value="C:membrane"/>
    <property type="evidence" value="ECO:0007669"/>
    <property type="project" value="UniProtKB-SubCell"/>
</dbReference>
<feature type="transmembrane region" description="Helical" evidence="8">
    <location>
        <begin position="156"/>
        <end position="182"/>
    </location>
</feature>
<keyword evidence="6" id="KW-0406">Ion transport</keyword>
<feature type="transmembrane region" description="Helical" evidence="8">
    <location>
        <begin position="223"/>
        <end position="240"/>
    </location>
</feature>
<keyword evidence="4 8" id="KW-0812">Transmembrane</keyword>
<dbReference type="SUPFAM" id="SSF52402">
    <property type="entry name" value="Adenine nucleotide alpha hydrolases-like"/>
    <property type="match status" value="1"/>
</dbReference>
<feature type="transmembrane region" description="Helical" evidence="8">
    <location>
        <begin position="120"/>
        <end position="144"/>
    </location>
</feature>
<evidence type="ECO:0000256" key="3">
    <source>
        <dbReference type="ARBA" id="ARBA00022449"/>
    </source>
</evidence>
<name>A0A5J4RUW0_9ZZZZ</name>